<evidence type="ECO:0000313" key="2">
    <source>
        <dbReference type="Proteomes" id="UP000829398"/>
    </source>
</evidence>
<name>A0ACB8LIG1_CITSI</name>
<protein>
    <submittedName>
        <fullName evidence="1">Protein DETOXIFICATION 29</fullName>
    </submittedName>
</protein>
<keyword evidence="2" id="KW-1185">Reference proteome</keyword>
<dbReference type="Proteomes" id="UP000829398">
    <property type="component" value="Chromosome 4"/>
</dbReference>
<dbReference type="EMBL" id="CM039173">
    <property type="protein sequence ID" value="KAH9773091.1"/>
    <property type="molecule type" value="Genomic_DNA"/>
</dbReference>
<organism evidence="1 2">
    <name type="scientific">Citrus sinensis</name>
    <name type="common">Sweet orange</name>
    <name type="synonym">Citrus aurantium var. sinensis</name>
    <dbReference type="NCBI Taxonomy" id="2711"/>
    <lineage>
        <taxon>Eukaryota</taxon>
        <taxon>Viridiplantae</taxon>
        <taxon>Streptophyta</taxon>
        <taxon>Embryophyta</taxon>
        <taxon>Tracheophyta</taxon>
        <taxon>Spermatophyta</taxon>
        <taxon>Magnoliopsida</taxon>
        <taxon>eudicotyledons</taxon>
        <taxon>Gunneridae</taxon>
        <taxon>Pentapetalae</taxon>
        <taxon>rosids</taxon>
        <taxon>malvids</taxon>
        <taxon>Sapindales</taxon>
        <taxon>Rutaceae</taxon>
        <taxon>Aurantioideae</taxon>
        <taxon>Citrus</taxon>
    </lineage>
</organism>
<proteinExistence type="predicted"/>
<comment type="caution">
    <text evidence="1">The sequence shown here is derived from an EMBL/GenBank/DDBJ whole genome shotgun (WGS) entry which is preliminary data.</text>
</comment>
<reference evidence="2" key="1">
    <citation type="journal article" date="2023" name="Hortic. Res.">
        <title>A chromosome-level phased genome enabling allele-level studies in sweet orange: a case study on citrus Huanglongbing tolerance.</title>
        <authorList>
            <person name="Wu B."/>
            <person name="Yu Q."/>
            <person name="Deng Z."/>
            <person name="Duan Y."/>
            <person name="Luo F."/>
            <person name="Gmitter F. Jr."/>
        </authorList>
    </citation>
    <scope>NUCLEOTIDE SEQUENCE [LARGE SCALE GENOMIC DNA]</scope>
    <source>
        <strain evidence="2">cv. Valencia</strain>
    </source>
</reference>
<gene>
    <name evidence="1" type="ORF">KPL71_013233</name>
</gene>
<evidence type="ECO:0000313" key="1">
    <source>
        <dbReference type="EMBL" id="KAH9773091.1"/>
    </source>
</evidence>
<accession>A0ACB8LIG1</accession>
<sequence>MEDNAKQPLISPLLEEEDQEQNRNPQNHLLVPESLPAVSTAVFTAGTDDIPPINGVRDFSREFLKEGKKLWYLAGPAIFMTICQYSLGAITQVFSGHISTLALAAVSVENSVIAGFSFGAMLGMGSALETLCGQAYGAGQLDMMGVYLQRSWIILITTALMLMFMYIFAQQLLSLIGQTQEISNAAGTFAIWMIPQLFAYALNFPMVKFLQAQSKIMVLAVIAAVALLLHTILSWLLILKLGLGLVGAAVALNSSWWFIDITRLLYIFSGACGPTWSGFSWKAFHSLWSFVRLSLASAVMLCMNILGWSNMVSIGMNAAVSVRTSNELGAAHPRTAKLSLVVAVFSSFLIGLTLSLILIVTRNQYPALFSSDPEVIDLVIDLTPLLALCIVINNIQPVLSGVAIGAGWQATVAYVNIGCYYLFGIPLGLILGYLVGLEVKGIWCGMLCGTILQTCVIFGIIYKTNWNKEAAIAGDRIRKWGGHTENET</sequence>